<feature type="compositionally biased region" description="Basic and acidic residues" evidence="1">
    <location>
        <begin position="110"/>
        <end position="123"/>
    </location>
</feature>
<feature type="region of interest" description="Disordered" evidence="1">
    <location>
        <begin position="57"/>
        <end position="209"/>
    </location>
</feature>
<gene>
    <name evidence="2" type="ORF">QR680_016092</name>
</gene>
<comment type="caution">
    <text evidence="2">The sequence shown here is derived from an EMBL/GenBank/DDBJ whole genome shotgun (WGS) entry which is preliminary data.</text>
</comment>
<dbReference type="Proteomes" id="UP001175271">
    <property type="component" value="Unassembled WGS sequence"/>
</dbReference>
<organism evidence="2 3">
    <name type="scientific">Steinernema hermaphroditum</name>
    <dbReference type="NCBI Taxonomy" id="289476"/>
    <lineage>
        <taxon>Eukaryota</taxon>
        <taxon>Metazoa</taxon>
        <taxon>Ecdysozoa</taxon>
        <taxon>Nematoda</taxon>
        <taxon>Chromadorea</taxon>
        <taxon>Rhabditida</taxon>
        <taxon>Tylenchina</taxon>
        <taxon>Panagrolaimomorpha</taxon>
        <taxon>Strongyloidoidea</taxon>
        <taxon>Steinernematidae</taxon>
        <taxon>Steinernema</taxon>
    </lineage>
</organism>
<feature type="region of interest" description="Disordered" evidence="1">
    <location>
        <begin position="286"/>
        <end position="319"/>
    </location>
</feature>
<evidence type="ECO:0000256" key="1">
    <source>
        <dbReference type="SAM" id="MobiDB-lite"/>
    </source>
</evidence>
<name>A0AA39HC74_9BILA</name>
<sequence length="381" mass="41034">MATLRSFRAQSSSPRAVMSIAERMRKNEAALKDLQALTEAARQRIDAADKYLGRSISHSILREEEAPKKPLADNEETTLPKTSKSSSDIQKLRPSPSAPRASPSPGSSRVLRERQQHVLKKSESSILPQKTSIPLDSQKNLSKTASVPKKVLSSLLQSPPTAEAKKSAALLRANTTSDLEKVIPASSKSLSPAQTKRPPLRKPANDEPEDVRCLKAKIAVNHEQIQSLRAKVTPVVKEEQPKPVELPEEIKKTKGRRLVLLLRGEISKQQSQIRQLQGRLFSRFNRNDKARHESKKKAVKEPQGPGPSRTRPQKATSTSKSLLKVIEGLLKSILGSLGGITSHVPAGGVVGNVGSAASGIADQASSIGNIAGGVAKAVPSV</sequence>
<keyword evidence="3" id="KW-1185">Reference proteome</keyword>
<reference evidence="2" key="1">
    <citation type="submission" date="2023-06" db="EMBL/GenBank/DDBJ databases">
        <title>Genomic analysis of the entomopathogenic nematode Steinernema hermaphroditum.</title>
        <authorList>
            <person name="Schwarz E.M."/>
            <person name="Heppert J.K."/>
            <person name="Baniya A."/>
            <person name="Schwartz H.T."/>
            <person name="Tan C.-H."/>
            <person name="Antoshechkin I."/>
            <person name="Sternberg P.W."/>
            <person name="Goodrich-Blair H."/>
            <person name="Dillman A.R."/>
        </authorList>
    </citation>
    <scope>NUCLEOTIDE SEQUENCE</scope>
    <source>
        <strain evidence="2">PS9179</strain>
        <tissue evidence="2">Whole animal</tissue>
    </source>
</reference>
<evidence type="ECO:0000313" key="2">
    <source>
        <dbReference type="EMBL" id="KAK0402009.1"/>
    </source>
</evidence>
<feature type="compositionally biased region" description="Low complexity" evidence="1">
    <location>
        <begin position="93"/>
        <end position="109"/>
    </location>
</feature>
<accession>A0AA39HC74</accession>
<dbReference type="EMBL" id="JAUCMV010000004">
    <property type="protein sequence ID" value="KAK0402009.1"/>
    <property type="molecule type" value="Genomic_DNA"/>
</dbReference>
<proteinExistence type="predicted"/>
<protein>
    <submittedName>
        <fullName evidence="2">Uncharacterized protein</fullName>
    </submittedName>
</protein>
<dbReference type="AlphaFoldDB" id="A0AA39HC74"/>
<evidence type="ECO:0000313" key="3">
    <source>
        <dbReference type="Proteomes" id="UP001175271"/>
    </source>
</evidence>
<feature type="compositionally biased region" description="Polar residues" evidence="1">
    <location>
        <begin position="124"/>
        <end position="145"/>
    </location>
</feature>
<feature type="compositionally biased region" description="Basic and acidic residues" evidence="1">
    <location>
        <begin position="60"/>
        <end position="72"/>
    </location>
</feature>
<feature type="compositionally biased region" description="Polar residues" evidence="1">
    <location>
        <begin position="77"/>
        <end position="89"/>
    </location>
</feature>